<proteinExistence type="inferred from homology"/>
<dbReference type="InterPro" id="IPR000266">
    <property type="entry name" value="Ribosomal_uS17"/>
</dbReference>
<dbReference type="GO" id="GO:0006412">
    <property type="term" value="P:translation"/>
    <property type="evidence" value="ECO:0007669"/>
    <property type="project" value="InterPro"/>
</dbReference>
<dbReference type="PROSITE" id="PS00056">
    <property type="entry name" value="RIBOSOMAL_S17"/>
    <property type="match status" value="1"/>
</dbReference>
<dbReference type="PANTHER" id="PTHR10744:SF7">
    <property type="entry name" value="SMALL RIBOSOMAL SUBUNIT PROTEIN US17C"/>
    <property type="match status" value="1"/>
</dbReference>
<name>A0AAX6ETJ9_IRIPA</name>
<dbReference type="EMBL" id="JANAVB010034019">
    <property type="protein sequence ID" value="KAJ6807241.1"/>
    <property type="molecule type" value="Genomic_DNA"/>
</dbReference>
<evidence type="ECO:0000256" key="10">
    <source>
        <dbReference type="ARBA" id="ARBA00035251"/>
    </source>
</evidence>
<keyword evidence="5" id="KW-0699">rRNA-binding</keyword>
<dbReference type="Pfam" id="PF00366">
    <property type="entry name" value="Ribosomal_S17"/>
    <property type="match status" value="1"/>
</dbReference>
<dbReference type="PRINTS" id="PR00973">
    <property type="entry name" value="RIBOSOMALS17"/>
</dbReference>
<dbReference type="InterPro" id="IPR012340">
    <property type="entry name" value="NA-bd_OB-fold"/>
</dbReference>
<keyword evidence="15" id="KW-1185">Reference proteome</keyword>
<dbReference type="Proteomes" id="UP001140949">
    <property type="component" value="Unassembled WGS sequence"/>
</dbReference>
<evidence type="ECO:0000256" key="9">
    <source>
        <dbReference type="ARBA" id="ARBA00023274"/>
    </source>
</evidence>
<reference evidence="14" key="2">
    <citation type="submission" date="2023-04" db="EMBL/GenBank/DDBJ databases">
        <authorList>
            <person name="Bruccoleri R.E."/>
            <person name="Oakeley E.J."/>
            <person name="Faust A.-M."/>
            <person name="Dessus-Babus S."/>
            <person name="Altorfer M."/>
            <person name="Burckhardt D."/>
            <person name="Oertli M."/>
            <person name="Naumann U."/>
            <person name="Petersen F."/>
            <person name="Wong J."/>
        </authorList>
    </citation>
    <scope>NUCLEOTIDE SEQUENCE</scope>
    <source>
        <strain evidence="14">GSM-AAB239-AS_SAM_17_03QT</strain>
        <tissue evidence="14">Leaf</tissue>
    </source>
</reference>
<keyword evidence="8 12" id="KW-0689">Ribosomal protein</keyword>
<dbReference type="HAMAP" id="MF_01345_B">
    <property type="entry name" value="Ribosomal_uS17_B"/>
    <property type="match status" value="1"/>
</dbReference>
<evidence type="ECO:0000256" key="7">
    <source>
        <dbReference type="ARBA" id="ARBA00022946"/>
    </source>
</evidence>
<feature type="compositionally biased region" description="Low complexity" evidence="13">
    <location>
        <begin position="120"/>
        <end position="135"/>
    </location>
</feature>
<organism evidence="14 15">
    <name type="scientific">Iris pallida</name>
    <name type="common">Sweet iris</name>
    <dbReference type="NCBI Taxonomy" id="29817"/>
    <lineage>
        <taxon>Eukaryota</taxon>
        <taxon>Viridiplantae</taxon>
        <taxon>Streptophyta</taxon>
        <taxon>Embryophyta</taxon>
        <taxon>Tracheophyta</taxon>
        <taxon>Spermatophyta</taxon>
        <taxon>Magnoliopsida</taxon>
        <taxon>Liliopsida</taxon>
        <taxon>Asparagales</taxon>
        <taxon>Iridaceae</taxon>
        <taxon>Iridoideae</taxon>
        <taxon>Irideae</taxon>
        <taxon>Iris</taxon>
    </lineage>
</organism>
<evidence type="ECO:0000256" key="2">
    <source>
        <dbReference type="ARBA" id="ARBA00010254"/>
    </source>
</evidence>
<evidence type="ECO:0000256" key="5">
    <source>
        <dbReference type="ARBA" id="ARBA00022730"/>
    </source>
</evidence>
<keyword evidence="4" id="KW-0934">Plastid</keyword>
<evidence type="ECO:0000256" key="1">
    <source>
        <dbReference type="ARBA" id="ARBA00004229"/>
    </source>
</evidence>
<dbReference type="SUPFAM" id="SSF50249">
    <property type="entry name" value="Nucleic acid-binding proteins"/>
    <property type="match status" value="1"/>
</dbReference>
<keyword evidence="6" id="KW-0694">RNA-binding</keyword>
<evidence type="ECO:0000313" key="15">
    <source>
        <dbReference type="Proteomes" id="UP001140949"/>
    </source>
</evidence>
<comment type="similarity">
    <text evidence="2 12">Belongs to the universal ribosomal protein uS17 family.</text>
</comment>
<evidence type="ECO:0000256" key="12">
    <source>
        <dbReference type="RuleBase" id="RU003872"/>
    </source>
</evidence>
<comment type="caution">
    <text evidence="14">The sequence shown here is derived from an EMBL/GenBank/DDBJ whole genome shotgun (WGS) entry which is preliminary data.</text>
</comment>
<evidence type="ECO:0000256" key="6">
    <source>
        <dbReference type="ARBA" id="ARBA00022884"/>
    </source>
</evidence>
<dbReference type="GO" id="GO:0019843">
    <property type="term" value="F:rRNA binding"/>
    <property type="evidence" value="ECO:0007669"/>
    <property type="project" value="UniProtKB-KW"/>
</dbReference>
<evidence type="ECO:0000256" key="4">
    <source>
        <dbReference type="ARBA" id="ARBA00022640"/>
    </source>
</evidence>
<dbReference type="AlphaFoldDB" id="A0AAX6ETJ9"/>
<dbReference type="InterPro" id="IPR019979">
    <property type="entry name" value="Ribosomal_uS17_CS"/>
</dbReference>
<dbReference type="Gene3D" id="2.40.50.140">
    <property type="entry name" value="Nucleic acid-binding proteins"/>
    <property type="match status" value="1"/>
</dbReference>
<dbReference type="CDD" id="cd00364">
    <property type="entry name" value="Ribosomal_uS17"/>
    <property type="match status" value="1"/>
</dbReference>
<gene>
    <name evidence="14" type="ORF">M6B38_172480</name>
</gene>
<dbReference type="GO" id="GO:0005840">
    <property type="term" value="C:ribosome"/>
    <property type="evidence" value="ECO:0007669"/>
    <property type="project" value="UniProtKB-KW"/>
</dbReference>
<reference evidence="14" key="1">
    <citation type="journal article" date="2023" name="GigaByte">
        <title>Genome assembly of the bearded iris, Iris pallida Lam.</title>
        <authorList>
            <person name="Bruccoleri R.E."/>
            <person name="Oakeley E.J."/>
            <person name="Faust A.M.E."/>
            <person name="Altorfer M."/>
            <person name="Dessus-Babus S."/>
            <person name="Burckhardt D."/>
            <person name="Oertli M."/>
            <person name="Naumann U."/>
            <person name="Petersen F."/>
            <person name="Wong J."/>
        </authorList>
    </citation>
    <scope>NUCLEOTIDE SEQUENCE</scope>
    <source>
        <strain evidence="14">GSM-AAB239-AS_SAM_17_03QT</strain>
    </source>
</reference>
<dbReference type="GO" id="GO:1990904">
    <property type="term" value="C:ribonucleoprotein complex"/>
    <property type="evidence" value="ECO:0007669"/>
    <property type="project" value="UniProtKB-KW"/>
</dbReference>
<dbReference type="PANTHER" id="PTHR10744">
    <property type="entry name" value="40S RIBOSOMAL PROTEIN S11 FAMILY MEMBER"/>
    <property type="match status" value="1"/>
</dbReference>
<dbReference type="NCBIfam" id="NF004123">
    <property type="entry name" value="PRK05610.1"/>
    <property type="match status" value="1"/>
</dbReference>
<dbReference type="GO" id="GO:0009507">
    <property type="term" value="C:chloroplast"/>
    <property type="evidence" value="ECO:0007669"/>
    <property type="project" value="UniProtKB-SubCell"/>
</dbReference>
<sequence length="160" mass="17321">MLLPSPFLLKPHPSPFLSSPIVVFPSIKVPKTPLPPPPPSLTVHAMKKLQGRVVKDQNDKTVAVEVVRLAPHPKYKRRVRIKKRYQAHDPDNQFKVGDLVQLEKSRPISKTKTFLALPVAARASRSASAPTPAVADQGLPPLQSQQDDTAAAVPAAAAAE</sequence>
<evidence type="ECO:0000256" key="13">
    <source>
        <dbReference type="SAM" id="MobiDB-lite"/>
    </source>
</evidence>
<evidence type="ECO:0000313" key="14">
    <source>
        <dbReference type="EMBL" id="KAJ6807241.1"/>
    </source>
</evidence>
<dbReference type="InterPro" id="IPR019984">
    <property type="entry name" value="Ribosomal_uS17_bact/chlr"/>
</dbReference>
<evidence type="ECO:0000256" key="3">
    <source>
        <dbReference type="ARBA" id="ARBA00022528"/>
    </source>
</evidence>
<evidence type="ECO:0000256" key="11">
    <source>
        <dbReference type="ARBA" id="ARBA00035308"/>
    </source>
</evidence>
<feature type="compositionally biased region" description="Low complexity" evidence="13">
    <location>
        <begin position="150"/>
        <end position="160"/>
    </location>
</feature>
<protein>
    <recommendedName>
        <fullName evidence="10">Small ribosomal subunit protein uS17c</fullName>
    </recommendedName>
    <alternativeName>
        <fullName evidence="11">30S ribosomal protein S17, chloroplastic</fullName>
    </alternativeName>
</protein>
<keyword evidence="9 12" id="KW-0687">Ribonucleoprotein</keyword>
<comment type="subcellular location">
    <subcellularLocation>
        <location evidence="1">Plastid</location>
        <location evidence="1">Chloroplast</location>
    </subcellularLocation>
</comment>
<evidence type="ECO:0000256" key="8">
    <source>
        <dbReference type="ARBA" id="ARBA00022980"/>
    </source>
</evidence>
<accession>A0AAX6ETJ9</accession>
<feature type="region of interest" description="Disordered" evidence="13">
    <location>
        <begin position="120"/>
        <end position="160"/>
    </location>
</feature>
<keyword evidence="7" id="KW-0809">Transit peptide</keyword>
<dbReference type="GO" id="GO:0003735">
    <property type="term" value="F:structural constituent of ribosome"/>
    <property type="evidence" value="ECO:0007669"/>
    <property type="project" value="InterPro"/>
</dbReference>
<keyword evidence="3" id="KW-0150">Chloroplast</keyword>